<dbReference type="InterPro" id="IPR005467">
    <property type="entry name" value="His_kinase_dom"/>
</dbReference>
<dbReference type="EC" id="2.7.13.3" evidence="2"/>
<dbReference type="PRINTS" id="PR00344">
    <property type="entry name" value="BCTRLSENSOR"/>
</dbReference>
<organism evidence="10 11">
    <name type="scientific">Desulfonema magnum</name>
    <dbReference type="NCBI Taxonomy" id="45655"/>
    <lineage>
        <taxon>Bacteria</taxon>
        <taxon>Pseudomonadati</taxon>
        <taxon>Thermodesulfobacteriota</taxon>
        <taxon>Desulfobacteria</taxon>
        <taxon>Desulfobacterales</taxon>
        <taxon>Desulfococcaceae</taxon>
        <taxon>Desulfonema</taxon>
    </lineage>
</organism>
<evidence type="ECO:0000256" key="1">
    <source>
        <dbReference type="ARBA" id="ARBA00000085"/>
    </source>
</evidence>
<feature type="domain" description="Histidine kinase" evidence="9">
    <location>
        <begin position="203"/>
        <end position="336"/>
    </location>
</feature>
<dbReference type="RefSeq" id="WP_207678217.1">
    <property type="nucleotide sequence ID" value="NZ_CP061800.1"/>
</dbReference>
<evidence type="ECO:0000313" key="10">
    <source>
        <dbReference type="EMBL" id="QTA89715.1"/>
    </source>
</evidence>
<evidence type="ECO:0000256" key="3">
    <source>
        <dbReference type="ARBA" id="ARBA00022553"/>
    </source>
</evidence>
<evidence type="ECO:0000256" key="8">
    <source>
        <dbReference type="ARBA" id="ARBA00023012"/>
    </source>
</evidence>
<evidence type="ECO:0000256" key="4">
    <source>
        <dbReference type="ARBA" id="ARBA00022679"/>
    </source>
</evidence>
<keyword evidence="7" id="KW-0067">ATP-binding</keyword>
<keyword evidence="3" id="KW-0597">Phosphoprotein</keyword>
<dbReference type="PANTHER" id="PTHR45339">
    <property type="entry name" value="HYBRID SIGNAL TRANSDUCTION HISTIDINE KINASE J"/>
    <property type="match status" value="1"/>
</dbReference>
<dbReference type="SUPFAM" id="SSF47384">
    <property type="entry name" value="Homodimeric domain of signal transducing histidine kinase"/>
    <property type="match status" value="1"/>
</dbReference>
<dbReference type="InterPro" id="IPR003661">
    <property type="entry name" value="HisK_dim/P_dom"/>
</dbReference>
<evidence type="ECO:0000259" key="9">
    <source>
        <dbReference type="PROSITE" id="PS50109"/>
    </source>
</evidence>
<dbReference type="Gene3D" id="1.10.287.130">
    <property type="match status" value="1"/>
</dbReference>
<comment type="catalytic activity">
    <reaction evidence="1">
        <text>ATP + protein L-histidine = ADP + protein N-phospho-L-histidine.</text>
        <dbReference type="EC" id="2.7.13.3"/>
    </reaction>
</comment>
<keyword evidence="8" id="KW-0902">Two-component regulatory system</keyword>
<sequence length="336" mass="37686">METGISETDFRFPVSNFKLRFEVADTGPGMMPEQMEKIFLPFEQIRNTGQWHEGTVAGLAITSHLIRLMGGEIKVKAELGKGSLFGFEVAVPIICGTRRENTPAAEKKNSVPEATEIKFIAPSCEELEAIYKMATLGVMDRITEYAERLEKTDGKYISFVARLKELVARVSTYFKIRKQTIEIEAARQLAKHANQAKSDFLANMSHDIRTPINAIINMTRLLADTELNLQQRDYVETVLSSSDILLTLINDILDFSKIEAGKLDLDMVDFDPRDMIADVMNILSITAKEKGLGLTCQTDPDIPKCVYGDPLRLRQILLNFVNNAVKFTEQGEVVLC</sequence>
<evidence type="ECO:0000256" key="6">
    <source>
        <dbReference type="ARBA" id="ARBA00022777"/>
    </source>
</evidence>
<keyword evidence="11" id="KW-1185">Reference proteome</keyword>
<dbReference type="AlphaFoldDB" id="A0A975GQB1"/>
<dbReference type="FunFam" id="1.10.287.130:FF:000002">
    <property type="entry name" value="Two-component osmosensing histidine kinase"/>
    <property type="match status" value="1"/>
</dbReference>
<dbReference type="InterPro" id="IPR004358">
    <property type="entry name" value="Sig_transdc_His_kin-like_C"/>
</dbReference>
<keyword evidence="5" id="KW-0547">Nucleotide-binding</keyword>
<dbReference type="PROSITE" id="PS50109">
    <property type="entry name" value="HIS_KIN"/>
    <property type="match status" value="2"/>
</dbReference>
<evidence type="ECO:0000256" key="5">
    <source>
        <dbReference type="ARBA" id="ARBA00022741"/>
    </source>
</evidence>
<gene>
    <name evidence="10" type="ORF">dnm_057720</name>
</gene>
<accession>A0A975GQB1</accession>
<evidence type="ECO:0000256" key="2">
    <source>
        <dbReference type="ARBA" id="ARBA00012438"/>
    </source>
</evidence>
<dbReference type="InterPro" id="IPR036890">
    <property type="entry name" value="HATPase_C_sf"/>
</dbReference>
<dbReference type="GO" id="GO:0005524">
    <property type="term" value="F:ATP binding"/>
    <property type="evidence" value="ECO:0007669"/>
    <property type="project" value="UniProtKB-KW"/>
</dbReference>
<dbReference type="EMBL" id="CP061800">
    <property type="protein sequence ID" value="QTA89715.1"/>
    <property type="molecule type" value="Genomic_DNA"/>
</dbReference>
<reference evidence="10" key="1">
    <citation type="journal article" date="2021" name="Microb. Physiol.">
        <title>Proteogenomic Insights into the Physiology of Marine, Sulfate-Reducing, Filamentous Desulfonema limicola and Desulfonema magnum.</title>
        <authorList>
            <person name="Schnaars V."/>
            <person name="Wohlbrand L."/>
            <person name="Scheve S."/>
            <person name="Hinrichs C."/>
            <person name="Reinhardt R."/>
            <person name="Rabus R."/>
        </authorList>
    </citation>
    <scope>NUCLEOTIDE SEQUENCE</scope>
    <source>
        <strain evidence="10">4be13</strain>
    </source>
</reference>
<dbReference type="SUPFAM" id="SSF55874">
    <property type="entry name" value="ATPase domain of HSP90 chaperone/DNA topoisomerase II/histidine kinase"/>
    <property type="match status" value="2"/>
</dbReference>
<dbReference type="Proteomes" id="UP000663722">
    <property type="component" value="Chromosome"/>
</dbReference>
<protein>
    <recommendedName>
        <fullName evidence="2">histidine kinase</fullName>
        <ecNumber evidence="2">2.7.13.3</ecNumber>
    </recommendedName>
</protein>
<dbReference type="Gene3D" id="3.30.565.10">
    <property type="entry name" value="Histidine kinase-like ATPase, C-terminal domain"/>
    <property type="match status" value="2"/>
</dbReference>
<dbReference type="CDD" id="cd00082">
    <property type="entry name" value="HisKA"/>
    <property type="match status" value="1"/>
</dbReference>
<dbReference type="Pfam" id="PF00512">
    <property type="entry name" value="HisKA"/>
    <property type="match status" value="1"/>
</dbReference>
<keyword evidence="4" id="KW-0808">Transferase</keyword>
<dbReference type="Pfam" id="PF02518">
    <property type="entry name" value="HATPase_c"/>
    <property type="match status" value="1"/>
</dbReference>
<proteinExistence type="predicted"/>
<dbReference type="InterPro" id="IPR003594">
    <property type="entry name" value="HATPase_dom"/>
</dbReference>
<evidence type="ECO:0000313" key="11">
    <source>
        <dbReference type="Proteomes" id="UP000663722"/>
    </source>
</evidence>
<dbReference type="InterPro" id="IPR036097">
    <property type="entry name" value="HisK_dim/P_sf"/>
</dbReference>
<evidence type="ECO:0000256" key="7">
    <source>
        <dbReference type="ARBA" id="ARBA00022840"/>
    </source>
</evidence>
<dbReference type="KEGG" id="dmm:dnm_057720"/>
<feature type="domain" description="Histidine kinase" evidence="9">
    <location>
        <begin position="1"/>
        <end position="93"/>
    </location>
</feature>
<dbReference type="SMART" id="SM00388">
    <property type="entry name" value="HisKA"/>
    <property type="match status" value="1"/>
</dbReference>
<dbReference type="PANTHER" id="PTHR45339:SF1">
    <property type="entry name" value="HYBRID SIGNAL TRANSDUCTION HISTIDINE KINASE J"/>
    <property type="match status" value="1"/>
</dbReference>
<dbReference type="GO" id="GO:0000155">
    <property type="term" value="F:phosphorelay sensor kinase activity"/>
    <property type="evidence" value="ECO:0007669"/>
    <property type="project" value="InterPro"/>
</dbReference>
<name>A0A975GQB1_9BACT</name>
<keyword evidence="6 10" id="KW-0418">Kinase</keyword>